<accession>A0A9N8VLL8</accession>
<dbReference type="InterPro" id="IPR005821">
    <property type="entry name" value="Ion_trans_dom"/>
</dbReference>
<feature type="region of interest" description="Disordered" evidence="13">
    <location>
        <begin position="109"/>
        <end position="131"/>
    </location>
</feature>
<dbReference type="Proteomes" id="UP000789706">
    <property type="component" value="Unassembled WGS sequence"/>
</dbReference>
<reference evidence="16" key="1">
    <citation type="submission" date="2021-06" db="EMBL/GenBank/DDBJ databases">
        <authorList>
            <person name="Kallberg Y."/>
            <person name="Tangrot J."/>
            <person name="Rosling A."/>
        </authorList>
    </citation>
    <scope>NUCLEOTIDE SEQUENCE</scope>
    <source>
        <strain evidence="16">AZ414A</strain>
    </source>
</reference>
<dbReference type="GO" id="GO:0008331">
    <property type="term" value="F:high voltage-gated calcium channel activity"/>
    <property type="evidence" value="ECO:0007669"/>
    <property type="project" value="TreeGrafter"/>
</dbReference>
<gene>
    <name evidence="16" type="ORF">DEBURN_LOCUS2325</name>
</gene>
<keyword evidence="12" id="KW-0407">Ion channel</keyword>
<evidence type="ECO:0000256" key="12">
    <source>
        <dbReference type="ARBA" id="ARBA00023303"/>
    </source>
</evidence>
<evidence type="ECO:0000256" key="3">
    <source>
        <dbReference type="ARBA" id="ARBA00022568"/>
    </source>
</evidence>
<keyword evidence="10 14" id="KW-0472">Membrane</keyword>
<feature type="transmembrane region" description="Helical" evidence="14">
    <location>
        <begin position="262"/>
        <end position="283"/>
    </location>
</feature>
<dbReference type="OrthoDB" id="416585at2759"/>
<feature type="transmembrane region" description="Helical" evidence="14">
    <location>
        <begin position="506"/>
        <end position="522"/>
    </location>
</feature>
<dbReference type="InterPro" id="IPR050599">
    <property type="entry name" value="VDCC_alpha-1_subunit"/>
</dbReference>
<dbReference type="Gene3D" id="1.20.120.350">
    <property type="entry name" value="Voltage-gated potassium channels. Chain C"/>
    <property type="match status" value="4"/>
</dbReference>
<comment type="caution">
    <text evidence="16">The sequence shown here is derived from an EMBL/GenBank/DDBJ whole genome shotgun (WGS) entry which is preliminary data.</text>
</comment>
<dbReference type="Pfam" id="PF00520">
    <property type="entry name" value="Ion_trans"/>
    <property type="match status" value="4"/>
</dbReference>
<dbReference type="SUPFAM" id="SSF81324">
    <property type="entry name" value="Voltage-gated potassium channels"/>
    <property type="match status" value="4"/>
</dbReference>
<feature type="transmembrane region" description="Helical" evidence="14">
    <location>
        <begin position="622"/>
        <end position="652"/>
    </location>
</feature>
<sequence length="1738" mass="201262">MDDIIRESAVNEPLISNEDGGVKINLQRNRSLNDYYSSKQRSLSSNKLISEDDNYIDKFMQPSQPNQAQDKPNRLMTLKHSKSIRRMSKAVSRVSTRVVNLGNLSTITTATPKTDNASSPLKPSKQSNMNSQYSSLKKPLLEGYSLYIFSPKNPLRLGFYYILIINIILLIINAWNPYVDNPNGPTVPLNKWGNSWTDYGLLIVFIIFTFEIIARIIVSGLIFEPEDIEILDIDELNNYNNFHRETFYNTPFLRRSFNRIDILAVCSYWIDLLLTMVGVQHFLLFRALSTLRCARLLSLTSGTYTIFQSLKKSLPLLVNVSSFIGFFFIIFSILGVQAFRGSFSRRCVSSFNENGTLPDLNSQDYIIQDRFCGGYVDENGKTMPAVGSNLVYAKGFICPMNQILDNPYNDMVSFDNVLYSFILVFVISTTQNWSDLMYKIMDAEYDWSSLYFVIAVIILNYWLINLFVAVITTMFAKIHDNEGWKFNDDRQFYQQNPLNNILKQTHYVWILCIFIDIFIMAFKRSDLNGKSSSFIDHTEIAVTTILTFEILLRFFSFHPKYQFFFSSKQNLVDLFLVIATCTIQIPTIRNSTAYNYLTIFQIARVYRVLIAIPRLRDSLIRVLGSVAGIANLIFFTLMVNFFAAIFVIQLLRGVIPSNNPDGDSNVMRFSDIFNSFLALYQLFSGEDWTTVLYNVLNYESIIGSRVTALISAFFLIFYVSLSNFILLTMFIAVISENFDTAEKEKYKKQVESFRRNMNFSDKEEVTYKWNIYRYFQAKPKALAVQSFPSNLVLQIQKYRVRDFLFDNNHNKKQHFDKKNHQDSIVSFGMPNNFVTRIKRFFGFEIDSDEIYKIHLNGTKKRNSDFEKSRGITGNLDNEQKFSETFLDDYQERRALKADFIAAHPNYDLSLWSLSHNNRIRRFCQRLVPSSHGERIYGTPPSETLSFLFSSFIYICIIVSVVLATIAVPSYIKQYLAINDSYARFTWFWWTDVGLTIIFTIEFIIKIIADGFLLTPNAYMFNVWNQLDLFVLITFIVNTAIGPSVSSSSISKLFRALKGLRALRLINLTSSVKENFYSILISGAPRIFDAAVLSISLIIPFAIYGTNIFSGLFYQCNDFGVANKTQCIDVYNQSPFQWNILTSRIWSNPYGFSFDNFGVSLQILFEIVSGEGWVNVMERSMVISGIDLQPLPQPNSSPAKWNSLFFMVYNLVGAVFVLTLFVSVIIANYKSKSGTAYLTQEQKGWIDLKRLLKLIKPSKRPTNRPTSRFRGLCYDYASKKRGSFSNFITSIYIFHIILLMTENRTSIPWLDTLRVVLFFLFIMIYITELFIKLFGFGWNVFKSNRWNVFDIVIVFGALITTTSEMFHLFNSEIEIVPRIQKAFLLMITFKLFQKSDTMNQLFKNMIFGPNGSEHVNFRNFGNAMLTLVRMSTGTGWAYFLFITWNVLSMYIFANMFIVVVTENFSYCYQIADELSLVKRAWGSVDTERTGYIKSTDFGRFFSVCKRTNSKAKLEGSFRVRIYDDEFLVPNLIKNSRVVHTFNENTQLWGISSKRRRRVLEVGNLDVVKLERHLSRISYNKVCERRNVYNNIYQEALLSIEREANGNERGISFTNMLILLAHYKLVDDDKCLEKIQRERVVDNVNRERVKSLLLAIYWRGKYKKFKESQFSNHPNDSDDFVPQIMVDPVDRISNLTWDSIDANIEMDDQTANQMLTTFQSTHWHENLNESASQEHSDNNI</sequence>
<evidence type="ECO:0000256" key="5">
    <source>
        <dbReference type="ARBA" id="ARBA00022692"/>
    </source>
</evidence>
<dbReference type="GO" id="GO:0098703">
    <property type="term" value="P:calcium ion import across plasma membrane"/>
    <property type="evidence" value="ECO:0007669"/>
    <property type="project" value="TreeGrafter"/>
</dbReference>
<protein>
    <submittedName>
        <fullName evidence="16">2140_t:CDS:1</fullName>
    </submittedName>
</protein>
<feature type="transmembrane region" description="Helical" evidence="14">
    <location>
        <begin position="1312"/>
        <end position="1335"/>
    </location>
</feature>
<organism evidence="16 17">
    <name type="scientific">Diversispora eburnea</name>
    <dbReference type="NCBI Taxonomy" id="1213867"/>
    <lineage>
        <taxon>Eukaryota</taxon>
        <taxon>Fungi</taxon>
        <taxon>Fungi incertae sedis</taxon>
        <taxon>Mucoromycota</taxon>
        <taxon>Glomeromycotina</taxon>
        <taxon>Glomeromycetes</taxon>
        <taxon>Diversisporales</taxon>
        <taxon>Diversisporaceae</taxon>
        <taxon>Diversispora</taxon>
    </lineage>
</organism>
<feature type="transmembrane region" description="Helical" evidence="14">
    <location>
        <begin position="199"/>
        <end position="223"/>
    </location>
</feature>
<feature type="transmembrane region" description="Helical" evidence="14">
    <location>
        <begin position="708"/>
        <end position="734"/>
    </location>
</feature>
<feature type="transmembrane region" description="Helical" evidence="14">
    <location>
        <begin position="570"/>
        <end position="587"/>
    </location>
</feature>
<evidence type="ECO:0000256" key="10">
    <source>
        <dbReference type="ARBA" id="ARBA00023136"/>
    </source>
</evidence>
<evidence type="ECO:0000313" key="17">
    <source>
        <dbReference type="Proteomes" id="UP000789706"/>
    </source>
</evidence>
<keyword evidence="8 14" id="KW-1133">Transmembrane helix</keyword>
<evidence type="ECO:0000313" key="16">
    <source>
        <dbReference type="EMBL" id="CAG8454328.1"/>
    </source>
</evidence>
<feature type="transmembrane region" description="Helical" evidence="14">
    <location>
        <begin position="1283"/>
        <end position="1300"/>
    </location>
</feature>
<dbReference type="PANTHER" id="PTHR45628">
    <property type="entry name" value="VOLTAGE-DEPENDENT CALCIUM CHANNEL TYPE A SUBUNIT ALPHA-1"/>
    <property type="match status" value="1"/>
</dbReference>
<keyword evidence="5 14" id="KW-0812">Transmembrane</keyword>
<feature type="domain" description="Ion transport" evidence="15">
    <location>
        <begin position="1283"/>
        <end position="1402"/>
    </location>
</feature>
<evidence type="ECO:0000256" key="14">
    <source>
        <dbReference type="SAM" id="Phobius"/>
    </source>
</evidence>
<feature type="domain" description="Ion transport" evidence="15">
    <location>
        <begin position="506"/>
        <end position="744"/>
    </location>
</feature>
<dbReference type="Gene3D" id="1.10.287.70">
    <property type="match status" value="3"/>
</dbReference>
<evidence type="ECO:0000256" key="2">
    <source>
        <dbReference type="ARBA" id="ARBA00022448"/>
    </source>
</evidence>
<comment type="subcellular location">
    <subcellularLocation>
        <location evidence="1">Membrane</location>
        <topology evidence="1">Multi-pass membrane protein</topology>
    </subcellularLocation>
</comment>
<keyword evidence="2" id="KW-0813">Transport</keyword>
<dbReference type="GO" id="GO:0005891">
    <property type="term" value="C:voltage-gated calcium channel complex"/>
    <property type="evidence" value="ECO:0007669"/>
    <property type="project" value="TreeGrafter"/>
</dbReference>
<feature type="transmembrane region" description="Helical" evidence="14">
    <location>
        <begin position="1028"/>
        <end position="1053"/>
    </location>
</feature>
<feature type="transmembrane region" description="Helical" evidence="14">
    <location>
        <begin position="944"/>
        <end position="965"/>
    </location>
</feature>
<feature type="transmembrane region" description="Helical" evidence="14">
    <location>
        <begin position="450"/>
        <end position="476"/>
    </location>
</feature>
<feature type="transmembrane region" description="Helical" evidence="14">
    <location>
        <begin position="1074"/>
        <end position="1102"/>
    </location>
</feature>
<feature type="transmembrane region" description="Helical" evidence="14">
    <location>
        <begin position="417"/>
        <end position="438"/>
    </location>
</feature>
<feature type="domain" description="Ion transport" evidence="15">
    <location>
        <begin position="162"/>
        <end position="481"/>
    </location>
</feature>
<keyword evidence="3" id="KW-0109">Calcium transport</keyword>
<evidence type="ECO:0000256" key="7">
    <source>
        <dbReference type="ARBA" id="ARBA00022882"/>
    </source>
</evidence>
<evidence type="ECO:0000256" key="6">
    <source>
        <dbReference type="ARBA" id="ARBA00022837"/>
    </source>
</evidence>
<keyword evidence="7" id="KW-0851">Voltage-gated channel</keyword>
<dbReference type="EMBL" id="CAJVPK010000124">
    <property type="protein sequence ID" value="CAG8454328.1"/>
    <property type="molecule type" value="Genomic_DNA"/>
</dbReference>
<evidence type="ECO:0000256" key="9">
    <source>
        <dbReference type="ARBA" id="ARBA00023065"/>
    </source>
</evidence>
<feature type="transmembrane region" description="Helical" evidence="14">
    <location>
        <begin position="159"/>
        <end position="179"/>
    </location>
</feature>
<feature type="transmembrane region" description="Helical" evidence="14">
    <location>
        <begin position="986"/>
        <end position="1008"/>
    </location>
</feature>
<proteinExistence type="predicted"/>
<keyword evidence="17" id="KW-1185">Reference proteome</keyword>
<keyword evidence="6" id="KW-0106">Calcium</keyword>
<keyword evidence="9" id="KW-0406">Ion transport</keyword>
<feature type="transmembrane region" description="Helical" evidence="14">
    <location>
        <begin position="1203"/>
        <end position="1226"/>
    </location>
</feature>
<evidence type="ECO:0000256" key="13">
    <source>
        <dbReference type="SAM" id="MobiDB-lite"/>
    </source>
</evidence>
<name>A0A9N8VLL8_9GLOM</name>
<evidence type="ECO:0000256" key="4">
    <source>
        <dbReference type="ARBA" id="ARBA00022673"/>
    </source>
</evidence>
<dbReference type="PANTHER" id="PTHR45628:SF7">
    <property type="entry name" value="VOLTAGE-DEPENDENT CALCIUM CHANNEL TYPE A SUBUNIT ALPHA-1"/>
    <property type="match status" value="1"/>
</dbReference>
<feature type="transmembrane region" description="Helical" evidence="14">
    <location>
        <begin position="1435"/>
        <end position="1459"/>
    </location>
</feature>
<feature type="transmembrane region" description="Helical" evidence="14">
    <location>
        <begin position="314"/>
        <end position="336"/>
    </location>
</feature>
<feature type="domain" description="Ion transport" evidence="15">
    <location>
        <begin position="946"/>
        <end position="1230"/>
    </location>
</feature>
<evidence type="ECO:0000256" key="8">
    <source>
        <dbReference type="ARBA" id="ARBA00022989"/>
    </source>
</evidence>
<keyword evidence="4" id="KW-0107">Calcium channel</keyword>
<keyword evidence="11" id="KW-0325">Glycoprotein</keyword>
<dbReference type="InterPro" id="IPR027359">
    <property type="entry name" value="Volt_channel_dom_sf"/>
</dbReference>
<evidence type="ECO:0000256" key="11">
    <source>
        <dbReference type="ARBA" id="ARBA00023180"/>
    </source>
</evidence>
<evidence type="ECO:0000259" key="15">
    <source>
        <dbReference type="Pfam" id="PF00520"/>
    </source>
</evidence>
<evidence type="ECO:0000256" key="1">
    <source>
        <dbReference type="ARBA" id="ARBA00004141"/>
    </source>
</evidence>